<sequence length="321" mass="33041">MTIPLGPLPLPRTDDDLGPRLRKGIEQAATPALDRPEAMRLQVRCAVPDIDLLDVDLSGTAITAPPVRSHGPEDLQGSAGPGPEPQEEAEVAAASTPGRLRRLQVRARPMEVLGATVRIDARLRDIRVAWEERAGSGSLVLNEPSAQSPLHGRVELGVSQAGLVTAIERLGTHLLEGRGALDEVELEISGAAPGALRVNGSGRIRWGLLRARVRIGAQVDVQEADAHRPGAGSGPGSGPSGSGGALGGGQPVMLATLSQVAVSSRHPVAAAMLSRAAKDIRALEGRRVPLRSSDGAVAVTDLSVTTGPELSVCAVLGGGPD</sequence>
<dbReference type="RefSeq" id="WP_179899510.1">
    <property type="nucleotide sequence ID" value="NZ_JACBXV010000007.1"/>
</dbReference>
<protein>
    <submittedName>
        <fullName evidence="2">Uncharacterized protein</fullName>
    </submittedName>
</protein>
<dbReference type="AlphaFoldDB" id="A0A853EFH1"/>
<evidence type="ECO:0000313" key="2">
    <source>
        <dbReference type="EMBL" id="NYS68167.1"/>
    </source>
</evidence>
<evidence type="ECO:0000256" key="1">
    <source>
        <dbReference type="SAM" id="MobiDB-lite"/>
    </source>
</evidence>
<evidence type="ECO:0000313" key="3">
    <source>
        <dbReference type="Proteomes" id="UP000572528"/>
    </source>
</evidence>
<name>A0A853EFH1_9ACTO</name>
<gene>
    <name evidence="2" type="ORF">HZZ05_01205</name>
</gene>
<accession>A0A853EFH1</accession>
<dbReference type="Proteomes" id="UP000572528">
    <property type="component" value="Unassembled WGS sequence"/>
</dbReference>
<proteinExistence type="predicted"/>
<dbReference type="EMBL" id="JACBXV010000007">
    <property type="protein sequence ID" value="NYS68167.1"/>
    <property type="molecule type" value="Genomic_DNA"/>
</dbReference>
<organism evidence="2 3">
    <name type="scientific">Actinomyces bowdenii</name>
    <dbReference type="NCBI Taxonomy" id="131109"/>
    <lineage>
        <taxon>Bacteria</taxon>
        <taxon>Bacillati</taxon>
        <taxon>Actinomycetota</taxon>
        <taxon>Actinomycetes</taxon>
        <taxon>Actinomycetales</taxon>
        <taxon>Actinomycetaceae</taxon>
        <taxon>Actinomyces</taxon>
    </lineage>
</organism>
<feature type="region of interest" description="Disordered" evidence="1">
    <location>
        <begin position="63"/>
        <end position="97"/>
    </location>
</feature>
<feature type="region of interest" description="Disordered" evidence="1">
    <location>
        <begin position="226"/>
        <end position="249"/>
    </location>
</feature>
<reference evidence="2 3" key="1">
    <citation type="submission" date="2020-07" db="EMBL/GenBank/DDBJ databases">
        <title>MOT database genomes.</title>
        <authorList>
            <person name="Joseph S."/>
            <person name="Aduse-Opoku J."/>
            <person name="Hashim A."/>
            <person name="Wade W."/>
            <person name="Curtis M."/>
        </authorList>
    </citation>
    <scope>NUCLEOTIDE SEQUENCE [LARGE SCALE GENOMIC DNA]</scope>
    <source>
        <strain evidence="2 3">WMus004</strain>
    </source>
</reference>
<feature type="compositionally biased region" description="Gly residues" evidence="1">
    <location>
        <begin position="231"/>
        <end position="249"/>
    </location>
</feature>
<comment type="caution">
    <text evidence="2">The sequence shown here is derived from an EMBL/GenBank/DDBJ whole genome shotgun (WGS) entry which is preliminary data.</text>
</comment>